<organism evidence="1 2">
    <name type="scientific">Paenibacillus curdlanolyticus YK9</name>
    <dbReference type="NCBI Taxonomy" id="717606"/>
    <lineage>
        <taxon>Bacteria</taxon>
        <taxon>Bacillati</taxon>
        <taxon>Bacillota</taxon>
        <taxon>Bacilli</taxon>
        <taxon>Bacillales</taxon>
        <taxon>Paenibacillaceae</taxon>
        <taxon>Paenibacillus</taxon>
    </lineage>
</organism>
<dbReference type="RefSeq" id="WP_006037171.1">
    <property type="nucleotide sequence ID" value="NZ_AEDD01000002.1"/>
</dbReference>
<dbReference type="Proteomes" id="UP000005387">
    <property type="component" value="Unassembled WGS sequence"/>
</dbReference>
<accession>E0I684</accession>
<evidence type="ECO:0008006" key="3">
    <source>
        <dbReference type="Google" id="ProtNLM"/>
    </source>
</evidence>
<reference evidence="1 2" key="1">
    <citation type="submission" date="2010-07" db="EMBL/GenBank/DDBJ databases">
        <title>The draft genome of Paenibacillus curdlanolyticus YK9.</title>
        <authorList>
            <consortium name="US DOE Joint Genome Institute (JGI-PGF)"/>
            <person name="Lucas S."/>
            <person name="Copeland A."/>
            <person name="Lapidus A."/>
            <person name="Cheng J.-F."/>
            <person name="Bruce D."/>
            <person name="Goodwin L."/>
            <person name="Pitluck S."/>
            <person name="Land M.L."/>
            <person name="Hauser L."/>
            <person name="Chang Y.-J."/>
            <person name="Jeffries C."/>
            <person name="Anderson I.J."/>
            <person name="Johnson E."/>
            <person name="Loganathan U."/>
            <person name="Mulhopadhyay B."/>
            <person name="Kyrpides N."/>
            <person name="Woyke T.J."/>
        </authorList>
    </citation>
    <scope>NUCLEOTIDE SEQUENCE [LARGE SCALE GENOMIC DNA]</scope>
    <source>
        <strain evidence="1 2">YK9</strain>
    </source>
</reference>
<name>E0I684_9BACL</name>
<proteinExistence type="predicted"/>
<dbReference type="PROSITE" id="PS51257">
    <property type="entry name" value="PROKAR_LIPOPROTEIN"/>
    <property type="match status" value="1"/>
</dbReference>
<gene>
    <name evidence="1" type="ORF">PaecuDRAFT_1156</name>
</gene>
<dbReference type="eggNOG" id="ENOG50307AB">
    <property type="taxonomic scope" value="Bacteria"/>
</dbReference>
<dbReference type="OrthoDB" id="2620246at2"/>
<evidence type="ECO:0000313" key="2">
    <source>
        <dbReference type="Proteomes" id="UP000005387"/>
    </source>
</evidence>
<protein>
    <recommendedName>
        <fullName evidence="3">Lipoprotein</fullName>
    </recommendedName>
</protein>
<sequence>MLRAINLFVFVMIMTSMTLLMGCQEKSSQDTFSTVGQSLSKSLKQFDNQPGILLTGFAADPDKKLFKVGIDYDLNKISSDQLKQLIIDYLNDAASMSSSNNWEELLKPYRLQFEKLGDDANLLPVFAEKEIGAAEIKWMPVL</sequence>
<dbReference type="AlphaFoldDB" id="E0I684"/>
<keyword evidence="2" id="KW-1185">Reference proteome</keyword>
<dbReference type="EMBL" id="AEDD01000002">
    <property type="protein sequence ID" value="EFM12476.1"/>
    <property type="molecule type" value="Genomic_DNA"/>
</dbReference>
<evidence type="ECO:0000313" key="1">
    <source>
        <dbReference type="EMBL" id="EFM12476.1"/>
    </source>
</evidence>